<comment type="caution">
    <text evidence="4">The sequence shown here is derived from an EMBL/GenBank/DDBJ whole genome shotgun (WGS) entry which is preliminary data.</text>
</comment>
<dbReference type="InterPro" id="IPR003961">
    <property type="entry name" value="FN3_dom"/>
</dbReference>
<dbReference type="PROSITE" id="PS50853">
    <property type="entry name" value="FN3"/>
    <property type="match status" value="1"/>
</dbReference>
<feature type="compositionally biased region" description="Polar residues" evidence="2">
    <location>
        <begin position="267"/>
        <end position="281"/>
    </location>
</feature>
<evidence type="ECO:0000256" key="2">
    <source>
        <dbReference type="SAM" id="MobiDB-lite"/>
    </source>
</evidence>
<dbReference type="InterPro" id="IPR005322">
    <property type="entry name" value="Peptidase_C69"/>
</dbReference>
<dbReference type="EC" id="3.4.-.-" evidence="1"/>
<sequence>EVNDINIKLTYGGNGYSAVNADRIRAGQFILTGNDNTDIYTDNYQDIFFDIPTKDVTVEKLYQLAGSQYEEYDGVKDFNEARPEKAEGVRYIGVSSSAECHIMQIRSDMPAQLATVEWLSLSSAAYAPMVPFYSAVLTDVPEAYKEEAPEYSDTSAYWIYQSLGKYVRQQNSAVQKAVKTFYKGYVNKLEADQKSVDKQMMEVYNSNPSQLEKKATDLGISIGNQTVEMAKKLNAEVMSENYTVDFATDYNDINYSLTAKPAEPEKPSTNQPQATSPQAQTVAAPARTVIKKLKNRNGRRVQVKFKKVAGADGYEIVYSTGVNFGKKKTKAVSYNASKNIRTIKKMKKGRRYFVKVRAYKMNGTKKVYGKWSPVKVIRVKK</sequence>
<accession>A0A9D2BE61</accession>
<keyword evidence="1 4" id="KW-0378">Hydrolase</keyword>
<gene>
    <name evidence="4" type="ORF">H9849_07645</name>
</gene>
<name>A0A9D2BE61_9FIRM</name>
<dbReference type="GO" id="GO:0006508">
    <property type="term" value="P:proteolysis"/>
    <property type="evidence" value="ECO:0007669"/>
    <property type="project" value="UniProtKB-KW"/>
</dbReference>
<dbReference type="InterPro" id="IPR036116">
    <property type="entry name" value="FN3_sf"/>
</dbReference>
<feature type="domain" description="Fibronectin type-III" evidence="3">
    <location>
        <begin position="285"/>
        <end position="381"/>
    </location>
</feature>
<proteinExistence type="inferred from homology"/>
<dbReference type="InterPro" id="IPR013783">
    <property type="entry name" value="Ig-like_fold"/>
</dbReference>
<reference evidence="4" key="1">
    <citation type="journal article" date="2021" name="PeerJ">
        <title>Extensive microbial diversity within the chicken gut microbiome revealed by metagenomics and culture.</title>
        <authorList>
            <person name="Gilroy R."/>
            <person name="Ravi A."/>
            <person name="Getino M."/>
            <person name="Pursley I."/>
            <person name="Horton D.L."/>
            <person name="Alikhan N.F."/>
            <person name="Baker D."/>
            <person name="Gharbi K."/>
            <person name="Hall N."/>
            <person name="Watson M."/>
            <person name="Adriaenssens E.M."/>
            <person name="Foster-Nyarko E."/>
            <person name="Jarju S."/>
            <person name="Secka A."/>
            <person name="Antonio M."/>
            <person name="Oren A."/>
            <person name="Chaudhuri R.R."/>
            <person name="La Ragione R."/>
            <person name="Hildebrand F."/>
            <person name="Pallen M.J."/>
        </authorList>
    </citation>
    <scope>NUCLEOTIDE SEQUENCE</scope>
    <source>
        <strain evidence="4">ChiSxjej3B15-1167</strain>
    </source>
</reference>
<dbReference type="GO" id="GO:0070004">
    <property type="term" value="F:cysteine-type exopeptidase activity"/>
    <property type="evidence" value="ECO:0007669"/>
    <property type="project" value="InterPro"/>
</dbReference>
<comment type="similarity">
    <text evidence="1">Belongs to the peptidase C69 family.</text>
</comment>
<reference evidence="4" key="2">
    <citation type="submission" date="2021-04" db="EMBL/GenBank/DDBJ databases">
        <authorList>
            <person name="Gilroy R."/>
        </authorList>
    </citation>
    <scope>NUCLEOTIDE SEQUENCE</scope>
    <source>
        <strain evidence="4">ChiSxjej3B15-1167</strain>
    </source>
</reference>
<evidence type="ECO:0000313" key="5">
    <source>
        <dbReference type="Proteomes" id="UP000886805"/>
    </source>
</evidence>
<dbReference type="Pfam" id="PF03577">
    <property type="entry name" value="Peptidase_C69"/>
    <property type="match status" value="1"/>
</dbReference>
<feature type="region of interest" description="Disordered" evidence="2">
    <location>
        <begin position="259"/>
        <end position="283"/>
    </location>
</feature>
<keyword evidence="1 4" id="KW-0224">Dipeptidase</keyword>
<comment type="catalytic activity">
    <reaction evidence="1">
        <text>an L-aminoacyl-L-amino acid + H2O = 2 an L-alpha-amino acid</text>
        <dbReference type="Rhea" id="RHEA:48940"/>
        <dbReference type="ChEBI" id="CHEBI:15377"/>
        <dbReference type="ChEBI" id="CHEBI:59869"/>
        <dbReference type="ChEBI" id="CHEBI:77460"/>
    </reaction>
</comment>
<evidence type="ECO:0000313" key="4">
    <source>
        <dbReference type="EMBL" id="HIX72881.1"/>
    </source>
</evidence>
<organism evidence="4 5">
    <name type="scientific">Candidatus Anaerobutyricum stercoripullorum</name>
    <dbReference type="NCBI Taxonomy" id="2838456"/>
    <lineage>
        <taxon>Bacteria</taxon>
        <taxon>Bacillati</taxon>
        <taxon>Bacillota</taxon>
        <taxon>Clostridia</taxon>
        <taxon>Lachnospirales</taxon>
        <taxon>Lachnospiraceae</taxon>
        <taxon>Anaerobutyricum</taxon>
    </lineage>
</organism>
<dbReference type="GO" id="GO:0016805">
    <property type="term" value="F:dipeptidase activity"/>
    <property type="evidence" value="ECO:0007669"/>
    <property type="project" value="UniProtKB-KW"/>
</dbReference>
<dbReference type="Proteomes" id="UP000886805">
    <property type="component" value="Unassembled WGS sequence"/>
</dbReference>
<dbReference type="Gene3D" id="2.60.40.10">
    <property type="entry name" value="Immunoglobulins"/>
    <property type="match status" value="1"/>
</dbReference>
<dbReference type="SUPFAM" id="SSF49265">
    <property type="entry name" value="Fibronectin type III"/>
    <property type="match status" value="1"/>
</dbReference>
<protein>
    <recommendedName>
        <fullName evidence="1">Dipeptidase</fullName>
        <ecNumber evidence="1">3.4.-.-</ecNumber>
    </recommendedName>
</protein>
<keyword evidence="1" id="KW-0645">Protease</keyword>
<feature type="non-terminal residue" evidence="4">
    <location>
        <position position="1"/>
    </location>
</feature>
<dbReference type="EMBL" id="DXEQ01000226">
    <property type="protein sequence ID" value="HIX72881.1"/>
    <property type="molecule type" value="Genomic_DNA"/>
</dbReference>
<evidence type="ECO:0000259" key="3">
    <source>
        <dbReference type="PROSITE" id="PS50853"/>
    </source>
</evidence>
<evidence type="ECO:0000256" key="1">
    <source>
        <dbReference type="RuleBase" id="RU364089"/>
    </source>
</evidence>
<dbReference type="AlphaFoldDB" id="A0A9D2BE61"/>